<name>A0A7S7SJ94_PALFE</name>
<gene>
    <name evidence="1" type="ORF">IRI77_25990</name>
</gene>
<organism evidence="1 2">
    <name type="scientific">Paludibaculum fermentans</name>
    <dbReference type="NCBI Taxonomy" id="1473598"/>
    <lineage>
        <taxon>Bacteria</taxon>
        <taxon>Pseudomonadati</taxon>
        <taxon>Acidobacteriota</taxon>
        <taxon>Terriglobia</taxon>
        <taxon>Bryobacterales</taxon>
        <taxon>Bryobacteraceae</taxon>
        <taxon>Paludibaculum</taxon>
    </lineage>
</organism>
<protein>
    <submittedName>
        <fullName evidence="1">Uncharacterized protein</fullName>
    </submittedName>
</protein>
<dbReference type="AlphaFoldDB" id="A0A7S7SJ94"/>
<reference evidence="1 2" key="1">
    <citation type="submission" date="2020-10" db="EMBL/GenBank/DDBJ databases">
        <title>Complete genome sequence of Paludibaculum fermentans P105T, a facultatively anaerobic acidobacterium capable of dissimilatory Fe(III) reduction.</title>
        <authorList>
            <person name="Dedysh S.N."/>
            <person name="Beletsky A.V."/>
            <person name="Kulichevskaya I.S."/>
            <person name="Mardanov A.V."/>
            <person name="Ravin N.V."/>
        </authorList>
    </citation>
    <scope>NUCLEOTIDE SEQUENCE [LARGE SCALE GENOMIC DNA]</scope>
    <source>
        <strain evidence="1 2">P105</strain>
    </source>
</reference>
<dbReference type="Proteomes" id="UP000593892">
    <property type="component" value="Chromosome"/>
</dbReference>
<evidence type="ECO:0000313" key="2">
    <source>
        <dbReference type="Proteomes" id="UP000593892"/>
    </source>
</evidence>
<proteinExistence type="predicted"/>
<dbReference type="KEGG" id="pfer:IRI77_25990"/>
<dbReference type="EMBL" id="CP063849">
    <property type="protein sequence ID" value="QOY86241.1"/>
    <property type="molecule type" value="Genomic_DNA"/>
</dbReference>
<evidence type="ECO:0000313" key="1">
    <source>
        <dbReference type="EMBL" id="QOY86241.1"/>
    </source>
</evidence>
<keyword evidence="2" id="KW-1185">Reference proteome</keyword>
<sequence length="51" mass="5012">MGAINLKALPGLSGVAGARGRGRISTQGTAISVLGLRFGTQAFTSIPVANG</sequence>
<accession>A0A7S7SJ94</accession>
<dbReference type="RefSeq" id="WP_194447910.1">
    <property type="nucleotide sequence ID" value="NZ_CP063849.1"/>
</dbReference>